<dbReference type="Pfam" id="PF06544">
    <property type="entry name" value="Prp3_C"/>
    <property type="match status" value="1"/>
</dbReference>
<dbReference type="EMBL" id="CAUYUE010000003">
    <property type="protein sequence ID" value="CAK0748766.1"/>
    <property type="molecule type" value="Genomic_DNA"/>
</dbReference>
<dbReference type="InterPro" id="IPR017359">
    <property type="entry name" value="Phi-like"/>
</dbReference>
<feature type="domain" description="RWD" evidence="1">
    <location>
        <begin position="18"/>
        <end position="141"/>
    </location>
</feature>
<dbReference type="AlphaFoldDB" id="A0AAV1HW23"/>
<gene>
    <name evidence="2" type="ORF">CVIRNUC_001858</name>
</gene>
<dbReference type="PANTHER" id="PTHR15955">
    <property type="entry name" value="RWD DOMAIN CONTAINING PROTEIN 2"/>
    <property type="match status" value="1"/>
</dbReference>
<dbReference type="Proteomes" id="UP001314263">
    <property type="component" value="Unassembled WGS sequence"/>
</dbReference>
<evidence type="ECO:0000313" key="2">
    <source>
        <dbReference type="EMBL" id="CAK0748766.1"/>
    </source>
</evidence>
<name>A0AAV1HW23_9CHLO</name>
<evidence type="ECO:0000313" key="3">
    <source>
        <dbReference type="Proteomes" id="UP001314263"/>
    </source>
</evidence>
<organism evidence="2 3">
    <name type="scientific">Coccomyxa viridis</name>
    <dbReference type="NCBI Taxonomy" id="1274662"/>
    <lineage>
        <taxon>Eukaryota</taxon>
        <taxon>Viridiplantae</taxon>
        <taxon>Chlorophyta</taxon>
        <taxon>core chlorophytes</taxon>
        <taxon>Trebouxiophyceae</taxon>
        <taxon>Trebouxiophyceae incertae sedis</taxon>
        <taxon>Coccomyxaceae</taxon>
        <taxon>Coccomyxa</taxon>
    </lineage>
</organism>
<dbReference type="PROSITE" id="PS50908">
    <property type="entry name" value="RWD"/>
    <property type="match status" value="1"/>
</dbReference>
<dbReference type="Pfam" id="PF05773">
    <property type="entry name" value="RWD"/>
    <property type="match status" value="1"/>
</dbReference>
<dbReference type="InterPro" id="IPR059181">
    <property type="entry name" value="RWDD2A-B_C"/>
</dbReference>
<proteinExistence type="predicted"/>
<dbReference type="Gene3D" id="3.10.110.10">
    <property type="entry name" value="Ubiquitin Conjugating Enzyme"/>
    <property type="match status" value="1"/>
</dbReference>
<comment type="caution">
    <text evidence="2">The sequence shown here is derived from an EMBL/GenBank/DDBJ whole genome shotgun (WGS) entry which is preliminary data.</text>
</comment>
<accession>A0AAV1HW23</accession>
<dbReference type="SUPFAM" id="SSF54495">
    <property type="entry name" value="UBC-like"/>
    <property type="match status" value="1"/>
</dbReference>
<dbReference type="CDD" id="cd24163">
    <property type="entry name" value="RWDD2_C"/>
    <property type="match status" value="1"/>
</dbReference>
<reference evidence="2 3" key="1">
    <citation type="submission" date="2023-10" db="EMBL/GenBank/DDBJ databases">
        <authorList>
            <person name="Maclean D."/>
            <person name="Macfadyen A."/>
        </authorList>
    </citation>
    <scope>NUCLEOTIDE SEQUENCE [LARGE SCALE GENOMIC DNA]</scope>
</reference>
<protein>
    <recommendedName>
        <fullName evidence="1">RWD domain-containing protein</fullName>
    </recommendedName>
</protein>
<dbReference type="PIRSF" id="PIRSF038021">
    <property type="entry name" value="UCP038021_RWDD2"/>
    <property type="match status" value="1"/>
</dbReference>
<dbReference type="InterPro" id="IPR010541">
    <property type="entry name" value="Prp3_C"/>
</dbReference>
<dbReference type="InterPro" id="IPR006575">
    <property type="entry name" value="RWD_dom"/>
</dbReference>
<keyword evidence="3" id="KW-1185">Reference proteome</keyword>
<dbReference type="PANTHER" id="PTHR15955:SF8">
    <property type="entry name" value="RWD DOMAIN-CONTAINING PROTEIN 2B-RELATED"/>
    <property type="match status" value="1"/>
</dbReference>
<dbReference type="InterPro" id="IPR016135">
    <property type="entry name" value="UBQ-conjugating_enzyme/RWD"/>
</dbReference>
<evidence type="ECO:0000259" key="1">
    <source>
        <dbReference type="PROSITE" id="PS50908"/>
    </source>
</evidence>
<sequence>MSNGGTACQRDMLERQIAEIDALQSVFSEDGAVKMSPVEHSALERAKQAGVTSTSQLERLPALSGAVRVPHAELEGQPVYLRFTLPPSYPTTAPNLQVECSAGRNHHGTLTACMKRTAEACAGEEALLLAVDALSQAAQSLEQSTTAAEPCSSASAMSRTAVMGRKLIWFHHILSTTKRKAIVKWAAELELGGYSKPGYPGVLIVEGSEENLAEYVSRLKALRWQAMEVRCEETEACSSLDDLHRKRRFEAIKVQELSPDGGMSELGKLCEASGMQHIFLTALKL</sequence>